<reference evidence="1 2" key="1">
    <citation type="journal article" date="2021" name="Elife">
        <title>Chloroplast acquisition without the gene transfer in kleptoplastic sea slugs, Plakobranchus ocellatus.</title>
        <authorList>
            <person name="Maeda T."/>
            <person name="Takahashi S."/>
            <person name="Yoshida T."/>
            <person name="Shimamura S."/>
            <person name="Takaki Y."/>
            <person name="Nagai Y."/>
            <person name="Toyoda A."/>
            <person name="Suzuki Y."/>
            <person name="Arimoto A."/>
            <person name="Ishii H."/>
            <person name="Satoh N."/>
            <person name="Nishiyama T."/>
            <person name="Hasebe M."/>
            <person name="Maruyama T."/>
            <person name="Minagawa J."/>
            <person name="Obokata J."/>
            <person name="Shigenobu S."/>
        </authorList>
    </citation>
    <scope>NUCLEOTIDE SEQUENCE [LARGE SCALE GENOMIC DNA]</scope>
</reference>
<protein>
    <submittedName>
        <fullName evidence="1">Uncharacterized protein</fullName>
    </submittedName>
</protein>
<proteinExistence type="predicted"/>
<dbReference type="Proteomes" id="UP000735302">
    <property type="component" value="Unassembled WGS sequence"/>
</dbReference>
<evidence type="ECO:0000313" key="2">
    <source>
        <dbReference type="Proteomes" id="UP000735302"/>
    </source>
</evidence>
<accession>A0AAV4BM10</accession>
<comment type="caution">
    <text evidence="1">The sequence shown here is derived from an EMBL/GenBank/DDBJ whole genome shotgun (WGS) entry which is preliminary data.</text>
</comment>
<dbReference type="EMBL" id="BLXT01005154">
    <property type="protein sequence ID" value="GFO20427.1"/>
    <property type="molecule type" value="Genomic_DNA"/>
</dbReference>
<evidence type="ECO:0000313" key="1">
    <source>
        <dbReference type="EMBL" id="GFO20427.1"/>
    </source>
</evidence>
<gene>
    <name evidence="1" type="ORF">PoB_004693200</name>
</gene>
<dbReference type="AlphaFoldDB" id="A0AAV4BM10"/>
<organism evidence="1 2">
    <name type="scientific">Plakobranchus ocellatus</name>
    <dbReference type="NCBI Taxonomy" id="259542"/>
    <lineage>
        <taxon>Eukaryota</taxon>
        <taxon>Metazoa</taxon>
        <taxon>Spiralia</taxon>
        <taxon>Lophotrochozoa</taxon>
        <taxon>Mollusca</taxon>
        <taxon>Gastropoda</taxon>
        <taxon>Heterobranchia</taxon>
        <taxon>Euthyneura</taxon>
        <taxon>Panpulmonata</taxon>
        <taxon>Sacoglossa</taxon>
        <taxon>Placobranchoidea</taxon>
        <taxon>Plakobranchidae</taxon>
        <taxon>Plakobranchus</taxon>
    </lineage>
</organism>
<sequence>MVIKLPVAVNGFDFFGSLRQARTPVAGLEPASEGFLQLSRWTNYPLCDHRSPTEIKKKNDALPGRGGLRLLGLHQARALVAGLELTPARARSLQDIRAGATNVSSIQWNKKMSGYLIASFRSGWFLHIASPQQGDLRLLGPPSGQGAGGVALNSDRMVLADLRADSLTTEPRTPSFRCVGSSSTSL</sequence>
<keyword evidence="2" id="KW-1185">Reference proteome</keyword>
<name>A0AAV4BM10_9GAST</name>